<evidence type="ECO:0000313" key="2">
    <source>
        <dbReference type="EMBL" id="VDK64034.1"/>
    </source>
</evidence>
<protein>
    <submittedName>
        <fullName evidence="4">CID domain-containing protein</fullName>
    </submittedName>
</protein>
<gene>
    <name evidence="2" type="ORF">GPUH_LOCUS8627</name>
</gene>
<feature type="compositionally biased region" description="Low complexity" evidence="1">
    <location>
        <begin position="138"/>
        <end position="157"/>
    </location>
</feature>
<sequence length="209" mass="22405">MDKMLSCAAAELSAQCTEQALRHVSKMVSIWARKFDRNCTLSDFGIAKEVKPVVELVLDATPKQLTVDETAVPSSATTAPRASFIITASIIPEPEPEPEPNTESSQLSTSSPTQVAMTGDLPQPEPEPTPSPEPEPLPHSSVEPSSSSSWTEDSPSTVPEPADAQSFVGSNLPSTPPVPEPSPEPGQQTVNGTTTDSKWRTQEYEFFTL</sequence>
<feature type="compositionally biased region" description="Pro residues" evidence="1">
    <location>
        <begin position="123"/>
        <end position="137"/>
    </location>
</feature>
<dbReference type="WBParaSite" id="GPUH_0000863601-mRNA-1">
    <property type="protein sequence ID" value="GPUH_0000863601-mRNA-1"/>
    <property type="gene ID" value="GPUH_0000863601"/>
</dbReference>
<feature type="compositionally biased region" description="Polar residues" evidence="1">
    <location>
        <begin position="101"/>
        <end position="116"/>
    </location>
</feature>
<evidence type="ECO:0000256" key="1">
    <source>
        <dbReference type="SAM" id="MobiDB-lite"/>
    </source>
</evidence>
<proteinExistence type="predicted"/>
<evidence type="ECO:0000313" key="4">
    <source>
        <dbReference type="WBParaSite" id="GPUH_0000863601-mRNA-1"/>
    </source>
</evidence>
<feature type="compositionally biased region" description="Polar residues" evidence="1">
    <location>
        <begin position="186"/>
        <end position="196"/>
    </location>
</feature>
<name>A0A183DIT5_9BILA</name>
<dbReference type="EMBL" id="UYRT01025688">
    <property type="protein sequence ID" value="VDK64034.1"/>
    <property type="molecule type" value="Genomic_DNA"/>
</dbReference>
<dbReference type="Proteomes" id="UP000271098">
    <property type="component" value="Unassembled WGS sequence"/>
</dbReference>
<keyword evidence="3" id="KW-1185">Reference proteome</keyword>
<feature type="region of interest" description="Disordered" evidence="1">
    <location>
        <begin position="92"/>
        <end position="209"/>
    </location>
</feature>
<evidence type="ECO:0000313" key="3">
    <source>
        <dbReference type="Proteomes" id="UP000271098"/>
    </source>
</evidence>
<accession>A0A183DIT5</accession>
<reference evidence="4" key="1">
    <citation type="submission" date="2016-06" db="UniProtKB">
        <authorList>
            <consortium name="WormBaseParasite"/>
        </authorList>
    </citation>
    <scope>IDENTIFICATION</scope>
</reference>
<dbReference type="OrthoDB" id="10620688at2759"/>
<dbReference type="AlphaFoldDB" id="A0A183DIT5"/>
<reference evidence="2 3" key="2">
    <citation type="submission" date="2018-11" db="EMBL/GenBank/DDBJ databases">
        <authorList>
            <consortium name="Pathogen Informatics"/>
        </authorList>
    </citation>
    <scope>NUCLEOTIDE SEQUENCE [LARGE SCALE GENOMIC DNA]</scope>
</reference>
<organism evidence="4">
    <name type="scientific">Gongylonema pulchrum</name>
    <dbReference type="NCBI Taxonomy" id="637853"/>
    <lineage>
        <taxon>Eukaryota</taxon>
        <taxon>Metazoa</taxon>
        <taxon>Ecdysozoa</taxon>
        <taxon>Nematoda</taxon>
        <taxon>Chromadorea</taxon>
        <taxon>Rhabditida</taxon>
        <taxon>Spirurina</taxon>
        <taxon>Spiruromorpha</taxon>
        <taxon>Spiruroidea</taxon>
        <taxon>Gongylonematidae</taxon>
        <taxon>Gongylonema</taxon>
    </lineage>
</organism>
<feature type="compositionally biased region" description="Pro residues" evidence="1">
    <location>
        <begin position="174"/>
        <end position="184"/>
    </location>
</feature>